<evidence type="ECO:0000313" key="2">
    <source>
        <dbReference type="Proteomes" id="UP001321763"/>
    </source>
</evidence>
<name>A0ABC8EHB1_CLOTA</name>
<accession>A0ABC8EHB1</accession>
<evidence type="ECO:0000313" key="1">
    <source>
        <dbReference type="EMBL" id="BDR82556.1"/>
    </source>
</evidence>
<evidence type="ECO:0008006" key="3">
    <source>
        <dbReference type="Google" id="ProtNLM"/>
    </source>
</evidence>
<dbReference type="AlphaFoldDB" id="A0ABC8EHB1"/>
<sequence>MVMLVSTNKLIIDTLKPLGVPTRFQTYEGKEETYITFFCYNEQGESYADDIEIATGFYMQIDLWSKGNLEKIKENTIKLLKANGFIKRTIHDAPYEPDTGIFHKVLRFFYYVENKEDE</sequence>
<protein>
    <recommendedName>
        <fullName evidence="3">DUF3168 domain-containing protein</fullName>
    </recommendedName>
</protein>
<dbReference type="EMBL" id="AP026820">
    <property type="protein sequence ID" value="BDR82556.1"/>
    <property type="molecule type" value="Genomic_DNA"/>
</dbReference>
<geneLocation type="plasmid" evidence="1 2">
    <name>pKHSU-234311-028-2</name>
</geneLocation>
<keyword evidence="1" id="KW-0614">Plasmid</keyword>
<dbReference type="Proteomes" id="UP001321763">
    <property type="component" value="Plasmid pKHSU-234311-028-2"/>
</dbReference>
<proteinExistence type="predicted"/>
<reference evidence="1 2" key="1">
    <citation type="submission" date="2022-09" db="EMBL/GenBank/DDBJ databases">
        <title>complete genome sequences of Clostridium tetani str. KHSU-234311-028 isolated from soil.</title>
        <authorList>
            <person name="Sekizuka T."/>
            <person name="Shitada C."/>
            <person name="Takahashi M."/>
            <person name="Kuroda M."/>
        </authorList>
    </citation>
    <scope>NUCLEOTIDE SEQUENCE [LARGE SCALE GENOMIC DNA]</scope>
    <source>
        <strain evidence="1 2">KHSU-234311-028</strain>
        <plasmid evidence="1 2">pKHSU-234311-028-2</plasmid>
    </source>
</reference>
<gene>
    <name evidence="1" type="ORF">K234311028_p20390</name>
</gene>
<organism evidence="1 2">
    <name type="scientific">Clostridium tetani</name>
    <dbReference type="NCBI Taxonomy" id="1513"/>
    <lineage>
        <taxon>Bacteria</taxon>
        <taxon>Bacillati</taxon>
        <taxon>Bacillota</taxon>
        <taxon>Clostridia</taxon>
        <taxon>Eubacteriales</taxon>
        <taxon>Clostridiaceae</taxon>
        <taxon>Clostridium</taxon>
    </lineage>
</organism>